<keyword evidence="2" id="KW-1185">Reference proteome</keyword>
<dbReference type="EMBL" id="GL732594">
    <property type="protein sequence ID" value="EFX73017.1"/>
    <property type="molecule type" value="Genomic_DNA"/>
</dbReference>
<dbReference type="PhylomeDB" id="E9H5E2"/>
<name>E9H5E2_DAPPU</name>
<dbReference type="InParanoid" id="E9H5E2"/>
<reference evidence="1 2" key="1">
    <citation type="journal article" date="2011" name="Science">
        <title>The ecoresponsive genome of Daphnia pulex.</title>
        <authorList>
            <person name="Colbourne J.K."/>
            <person name="Pfrender M.E."/>
            <person name="Gilbert D."/>
            <person name="Thomas W.K."/>
            <person name="Tucker A."/>
            <person name="Oakley T.H."/>
            <person name="Tokishita S."/>
            <person name="Aerts A."/>
            <person name="Arnold G.J."/>
            <person name="Basu M.K."/>
            <person name="Bauer D.J."/>
            <person name="Caceres C.E."/>
            <person name="Carmel L."/>
            <person name="Casola C."/>
            <person name="Choi J.H."/>
            <person name="Detter J.C."/>
            <person name="Dong Q."/>
            <person name="Dusheyko S."/>
            <person name="Eads B.D."/>
            <person name="Frohlich T."/>
            <person name="Geiler-Samerotte K.A."/>
            <person name="Gerlach D."/>
            <person name="Hatcher P."/>
            <person name="Jogdeo S."/>
            <person name="Krijgsveld J."/>
            <person name="Kriventseva E.V."/>
            <person name="Kultz D."/>
            <person name="Laforsch C."/>
            <person name="Lindquist E."/>
            <person name="Lopez J."/>
            <person name="Manak J.R."/>
            <person name="Muller J."/>
            <person name="Pangilinan J."/>
            <person name="Patwardhan R.P."/>
            <person name="Pitluck S."/>
            <person name="Pritham E.J."/>
            <person name="Rechtsteiner A."/>
            <person name="Rho M."/>
            <person name="Rogozin I.B."/>
            <person name="Sakarya O."/>
            <person name="Salamov A."/>
            <person name="Schaack S."/>
            <person name="Shapiro H."/>
            <person name="Shiga Y."/>
            <person name="Skalitzky C."/>
            <person name="Smith Z."/>
            <person name="Souvorov A."/>
            <person name="Sung W."/>
            <person name="Tang Z."/>
            <person name="Tsuchiya D."/>
            <person name="Tu H."/>
            <person name="Vos H."/>
            <person name="Wang M."/>
            <person name="Wolf Y.I."/>
            <person name="Yamagata H."/>
            <person name="Yamada T."/>
            <person name="Ye Y."/>
            <person name="Shaw J.R."/>
            <person name="Andrews J."/>
            <person name="Crease T.J."/>
            <person name="Tang H."/>
            <person name="Lucas S.M."/>
            <person name="Robertson H.M."/>
            <person name="Bork P."/>
            <person name="Koonin E.V."/>
            <person name="Zdobnov E.M."/>
            <person name="Grigoriev I.V."/>
            <person name="Lynch M."/>
            <person name="Boore J.L."/>
        </authorList>
    </citation>
    <scope>NUCLEOTIDE SEQUENCE [LARGE SCALE GENOMIC DNA]</scope>
</reference>
<gene>
    <name evidence="1" type="ORF">DAPPUDRAFT_110232</name>
</gene>
<protein>
    <submittedName>
        <fullName evidence="1">Uncharacterized protein</fullName>
    </submittedName>
</protein>
<organism evidence="1 2">
    <name type="scientific">Daphnia pulex</name>
    <name type="common">Water flea</name>
    <dbReference type="NCBI Taxonomy" id="6669"/>
    <lineage>
        <taxon>Eukaryota</taxon>
        <taxon>Metazoa</taxon>
        <taxon>Ecdysozoa</taxon>
        <taxon>Arthropoda</taxon>
        <taxon>Crustacea</taxon>
        <taxon>Branchiopoda</taxon>
        <taxon>Diplostraca</taxon>
        <taxon>Cladocera</taxon>
        <taxon>Anomopoda</taxon>
        <taxon>Daphniidae</taxon>
        <taxon>Daphnia</taxon>
    </lineage>
</organism>
<dbReference type="HOGENOM" id="CLU_1186079_0_0_1"/>
<sequence length="234" mass="26295">METGETSTSATPGVASAFSSAYQQMKIAVIVLSVLVVFTHQQFYHHQPSTAAERLFWLSRYYSPRPSFDYYNHQPVNYADNQGEDDDSFHPLMPSAFSQKARPYLNAIGNPNDEEEENQFPVQVQGRRKTMNSFPTRFRPSFLQSKPQQQDDPRFLINLASPNLITRKVKTITFTLTSSLTFTSVQSCIPSAQFYTGAADVACRRKRRGGIVAPLTISKPADTQFAITPTDVQP</sequence>
<dbReference type="AlphaFoldDB" id="E9H5E2"/>
<dbReference type="Proteomes" id="UP000000305">
    <property type="component" value="Unassembled WGS sequence"/>
</dbReference>
<proteinExistence type="predicted"/>
<accession>E9H5E2</accession>
<evidence type="ECO:0000313" key="2">
    <source>
        <dbReference type="Proteomes" id="UP000000305"/>
    </source>
</evidence>
<dbReference type="OrthoDB" id="6357373at2759"/>
<evidence type="ECO:0000313" key="1">
    <source>
        <dbReference type="EMBL" id="EFX73017.1"/>
    </source>
</evidence>
<dbReference type="KEGG" id="dpx:DAPPUDRAFT_110232"/>